<keyword evidence="3" id="KW-1185">Reference proteome</keyword>
<accession>A0A512RGP2</accession>
<gene>
    <name evidence="2" type="ORF">CCY01nite_11320</name>
</gene>
<sequence>MKKIIAILTLVAVFASSAAFARDKSVSNKKVMDAFNKEFAGAEDVSWYSTKDKYVAKFTIKASKVTAHFDGEGNLLATSRYITDSELPLSVITKLMKKFPDQKIHNVVEYDANDNTTYVITLESETHWTVLKAQPSGYVTTLKKLQKA</sequence>
<protein>
    <submittedName>
        <fullName evidence="2">Uncharacterized protein</fullName>
    </submittedName>
</protein>
<dbReference type="Proteomes" id="UP000321436">
    <property type="component" value="Unassembled WGS sequence"/>
</dbReference>
<reference evidence="2 3" key="1">
    <citation type="submission" date="2019-07" db="EMBL/GenBank/DDBJ databases">
        <title>Whole genome shotgun sequence of Chitinophaga cymbidii NBRC 109752.</title>
        <authorList>
            <person name="Hosoyama A."/>
            <person name="Uohara A."/>
            <person name="Ohji S."/>
            <person name="Ichikawa N."/>
        </authorList>
    </citation>
    <scope>NUCLEOTIDE SEQUENCE [LARGE SCALE GENOMIC DNA]</scope>
    <source>
        <strain evidence="2 3">NBRC 109752</strain>
    </source>
</reference>
<organism evidence="2 3">
    <name type="scientific">Chitinophaga cymbidii</name>
    <dbReference type="NCBI Taxonomy" id="1096750"/>
    <lineage>
        <taxon>Bacteria</taxon>
        <taxon>Pseudomonadati</taxon>
        <taxon>Bacteroidota</taxon>
        <taxon>Chitinophagia</taxon>
        <taxon>Chitinophagales</taxon>
        <taxon>Chitinophagaceae</taxon>
        <taxon>Chitinophaga</taxon>
    </lineage>
</organism>
<evidence type="ECO:0000313" key="2">
    <source>
        <dbReference type="EMBL" id="GEP94872.1"/>
    </source>
</evidence>
<dbReference type="AlphaFoldDB" id="A0A512RGP2"/>
<evidence type="ECO:0000256" key="1">
    <source>
        <dbReference type="SAM" id="SignalP"/>
    </source>
</evidence>
<comment type="caution">
    <text evidence="2">The sequence shown here is derived from an EMBL/GenBank/DDBJ whole genome shotgun (WGS) entry which is preliminary data.</text>
</comment>
<feature type="signal peptide" evidence="1">
    <location>
        <begin position="1"/>
        <end position="21"/>
    </location>
</feature>
<keyword evidence="1" id="KW-0732">Signal</keyword>
<dbReference type="EMBL" id="BKAU01000001">
    <property type="protein sequence ID" value="GEP94872.1"/>
    <property type="molecule type" value="Genomic_DNA"/>
</dbReference>
<feature type="chain" id="PRO_5021697489" evidence="1">
    <location>
        <begin position="22"/>
        <end position="148"/>
    </location>
</feature>
<dbReference type="Gene3D" id="3.10.450.360">
    <property type="match status" value="1"/>
</dbReference>
<evidence type="ECO:0000313" key="3">
    <source>
        <dbReference type="Proteomes" id="UP000321436"/>
    </source>
</evidence>
<proteinExistence type="predicted"/>
<dbReference type="SUPFAM" id="SSF160574">
    <property type="entry name" value="BT0923-like"/>
    <property type="match status" value="1"/>
</dbReference>
<name>A0A512RGP2_9BACT</name>
<dbReference type="OrthoDB" id="670761at2"/>
<dbReference type="RefSeq" id="WP_146858648.1">
    <property type="nucleotide sequence ID" value="NZ_BKAU01000001.1"/>
</dbReference>